<name>A0AA35UA28_METCP</name>
<dbReference type="Pfam" id="PF05787">
    <property type="entry name" value="PhoX"/>
    <property type="match status" value="1"/>
</dbReference>
<dbReference type="PANTHER" id="PTHR35399:SF2">
    <property type="entry name" value="DUF839 DOMAIN-CONTAINING PROTEIN"/>
    <property type="match status" value="1"/>
</dbReference>
<evidence type="ECO:0000313" key="2">
    <source>
        <dbReference type="Proteomes" id="UP001158598"/>
    </source>
</evidence>
<dbReference type="SUPFAM" id="SSF63829">
    <property type="entry name" value="Calcium-dependent phosphotriesterase"/>
    <property type="match status" value="1"/>
</dbReference>
<proteinExistence type="predicted"/>
<dbReference type="InterPro" id="IPR008557">
    <property type="entry name" value="PhoX"/>
</dbReference>
<reference evidence="1" key="1">
    <citation type="submission" date="2023-03" db="EMBL/GenBank/DDBJ databases">
        <authorList>
            <person name="Pearce D."/>
        </authorList>
    </citation>
    <scope>NUCLEOTIDE SEQUENCE</scope>
    <source>
        <strain evidence="1">Mc</strain>
    </source>
</reference>
<organism evidence="1 2">
    <name type="scientific">Methylococcus capsulatus</name>
    <dbReference type="NCBI Taxonomy" id="414"/>
    <lineage>
        <taxon>Bacteria</taxon>
        <taxon>Pseudomonadati</taxon>
        <taxon>Pseudomonadota</taxon>
        <taxon>Gammaproteobacteria</taxon>
        <taxon>Methylococcales</taxon>
        <taxon>Methylococcaceae</taxon>
        <taxon>Methylococcus</taxon>
    </lineage>
</organism>
<dbReference type="AlphaFoldDB" id="A0AA35UA28"/>
<dbReference type="EMBL" id="OX458332">
    <property type="protein sequence ID" value="CAI8727170.1"/>
    <property type="molecule type" value="Genomic_DNA"/>
</dbReference>
<sequence length="430" mass="46468">MRNILTTVAASAICSYVGAAKAEAMDFDPIPASAYAESTTDKTVLDAVPWLIPDGYSQRVVSDETDLNVYQLNDRPAFIVTNETGPQAGRYLYRTHETYPGKDTHLDGTTGGALSVVDLETGATRLLATRADWEVLDGLTWTPWGSLLFAEETDEPQYPDPDYPDARRGLVYELKLNKDDPTVAQSVTALPSLGAVRHEAVEFDRKGNVYLSSSNRDSYIYKFVPKKRGNLSKGKLYALRVKTGGQTGAAKWVPLDMKRARIDAHEAARAANATPYCNPEDIELIGQKLYVAVKCEPRIDGVDGPGVILSVTLGNQPKVSYFVEVGKNVPAQNAAAGISGFFRPETLAEGPDGKLWITEDTQPSDIWVADTHTEADGLSSSVKLFASLKDAEATGTGIYFGADAGTLYVNVHESATGNDKTMAITGQHGH</sequence>
<evidence type="ECO:0000313" key="1">
    <source>
        <dbReference type="EMBL" id="CAI8727170.1"/>
    </source>
</evidence>
<protein>
    <submittedName>
        <fullName evidence="1">Phosphatase</fullName>
    </submittedName>
</protein>
<accession>A0AA35UA28</accession>
<gene>
    <name evidence="1" type="ORF">MCNOR_0206</name>
</gene>
<dbReference type="PANTHER" id="PTHR35399">
    <property type="entry name" value="SLR8030 PROTEIN"/>
    <property type="match status" value="1"/>
</dbReference>
<dbReference type="Proteomes" id="UP001158598">
    <property type="component" value="Chromosome"/>
</dbReference>
<dbReference type="RefSeq" id="WP_036246582.1">
    <property type="nucleotide sequence ID" value="NZ_CP079097.1"/>
</dbReference>